<accession>A0AAV9IPT1</accession>
<dbReference type="CDD" id="cd07000">
    <property type="entry name" value="cupin_HGO_N"/>
    <property type="match status" value="1"/>
</dbReference>
<dbReference type="GO" id="GO:0006572">
    <property type="term" value="P:L-tyrosine catabolic process"/>
    <property type="evidence" value="ECO:0007669"/>
    <property type="project" value="UniProtKB-KW"/>
</dbReference>
<comment type="pathway">
    <text evidence="2">Amino-acid degradation; L-phenylalanine degradation; acetoacetate and fumarate from L-phenylalanine: step 4/6.</text>
</comment>
<feature type="binding site" evidence="12">
    <location>
        <position position="386"/>
    </location>
    <ligand>
        <name>homogentisate</name>
        <dbReference type="ChEBI" id="CHEBI:16169"/>
    </ligand>
</feature>
<protein>
    <recommendedName>
        <fullName evidence="4">homogentisate 1,2-dioxygenase</fullName>
        <ecNumber evidence="4">1.13.11.5</ecNumber>
    </recommendedName>
</protein>
<evidence type="ECO:0000256" key="7">
    <source>
        <dbReference type="ARBA" id="ARBA00022964"/>
    </source>
</evidence>
<dbReference type="InterPro" id="IPR014710">
    <property type="entry name" value="RmlC-like_jellyroll"/>
</dbReference>
<dbReference type="PANTHER" id="PTHR11056:SF0">
    <property type="entry name" value="HOMOGENTISATE 1,2-DIOXYGENASE"/>
    <property type="match status" value="1"/>
</dbReference>
<dbReference type="PANTHER" id="PTHR11056">
    <property type="entry name" value="HOMOGENTISATE 1,2-DIOXYGENASE"/>
    <property type="match status" value="1"/>
</dbReference>
<dbReference type="GO" id="GO:0006559">
    <property type="term" value="P:L-phenylalanine catabolic process"/>
    <property type="evidence" value="ECO:0007669"/>
    <property type="project" value="UniProtKB-KW"/>
</dbReference>
<dbReference type="Pfam" id="PF20510">
    <property type="entry name" value="HgmA_N"/>
    <property type="match status" value="1"/>
</dbReference>
<feature type="binding site" evidence="12">
    <location>
        <position position="349"/>
    </location>
    <ligand>
        <name>Fe cation</name>
        <dbReference type="ChEBI" id="CHEBI:24875"/>
    </ligand>
</feature>
<dbReference type="Proteomes" id="UP001301350">
    <property type="component" value="Unassembled WGS sequence"/>
</dbReference>
<evidence type="ECO:0000256" key="12">
    <source>
        <dbReference type="PIRSR" id="PIRSR605708-2"/>
    </source>
</evidence>
<evidence type="ECO:0000256" key="4">
    <source>
        <dbReference type="ARBA" id="ARBA00013127"/>
    </source>
</evidence>
<evidence type="ECO:0000313" key="15">
    <source>
        <dbReference type="EMBL" id="KAK4534262.1"/>
    </source>
</evidence>
<feature type="domain" description="Homogentisate 1,2-dioxygenase N-terminal" evidence="14">
    <location>
        <begin position="9"/>
        <end position="293"/>
    </location>
</feature>
<dbReference type="InterPro" id="IPR046452">
    <property type="entry name" value="HgmA_N"/>
</dbReference>
<evidence type="ECO:0000259" key="13">
    <source>
        <dbReference type="Pfam" id="PF04209"/>
    </source>
</evidence>
<dbReference type="InterPro" id="IPR005708">
    <property type="entry name" value="Homogentis_dOase"/>
</dbReference>
<dbReference type="EC" id="1.13.11.5" evidence="4"/>
<comment type="similarity">
    <text evidence="3">Belongs to the homogentisate dioxygenase family.</text>
</comment>
<dbReference type="GO" id="GO:0004411">
    <property type="term" value="F:homogentisate 1,2-dioxygenase activity"/>
    <property type="evidence" value="ECO:0007669"/>
    <property type="project" value="UniProtKB-EC"/>
</dbReference>
<feature type="domain" description="Homogentisate 1,2-dioxygenase C-terminal" evidence="13">
    <location>
        <begin position="294"/>
        <end position="446"/>
    </location>
</feature>
<organism evidence="15 16">
    <name type="scientific">Cyanidium caldarium</name>
    <name type="common">Red alga</name>
    <dbReference type="NCBI Taxonomy" id="2771"/>
    <lineage>
        <taxon>Eukaryota</taxon>
        <taxon>Rhodophyta</taxon>
        <taxon>Bangiophyceae</taxon>
        <taxon>Cyanidiales</taxon>
        <taxon>Cyanidiaceae</taxon>
        <taxon>Cyanidium</taxon>
    </lineage>
</organism>
<dbReference type="AlphaFoldDB" id="A0AAV9IPT1"/>
<evidence type="ECO:0000256" key="8">
    <source>
        <dbReference type="ARBA" id="ARBA00023002"/>
    </source>
</evidence>
<dbReference type="GO" id="GO:0005737">
    <property type="term" value="C:cytoplasm"/>
    <property type="evidence" value="ECO:0007669"/>
    <property type="project" value="TreeGrafter"/>
</dbReference>
<gene>
    <name evidence="15" type="ORF">CDCA_CDCA01G0287</name>
</gene>
<evidence type="ECO:0000313" key="16">
    <source>
        <dbReference type="Proteomes" id="UP001301350"/>
    </source>
</evidence>
<dbReference type="FunFam" id="2.60.120.10:FF:000034">
    <property type="entry name" value="Homogentisate 1,2-dioxygenase"/>
    <property type="match status" value="1"/>
</dbReference>
<dbReference type="SUPFAM" id="SSF51182">
    <property type="entry name" value="RmlC-like cupins"/>
    <property type="match status" value="1"/>
</dbReference>
<dbReference type="InterPro" id="IPR046451">
    <property type="entry name" value="HgmA_C"/>
</dbReference>
<evidence type="ECO:0000256" key="3">
    <source>
        <dbReference type="ARBA" id="ARBA00007757"/>
    </source>
</evidence>
<sequence>MGSRKGFPYQRGFGNEFQTEAVPGALPLGQNNPQACPHGLYAEQLSGTAFTVPRKSNQRTWLYRTLPSVVHGEYERVSEERAPGLWARGRIVTPERLRWRPRALPSVPTGQGAVDFVRGLLRVGESGSAAARDGLSVYSYVCNQSMRQCALYSADGDWLIVPQQGMLLLQTELGYVHAGPCECVVVPRGIRFRVSIQGDEDTAEPVMARGFVLEVYHGHWELPDLGVIGANGCAAPRDFEYPVAAYDAPSSGETAAFTVFAKFNNELFAYRQPHSPFNVVAWHGNYAPCRYDLRRFCPVNAVRFDHMDPSIFTVLTCRSNEVGVALADFVVFPPRWHVQEHTFRPPYFHRNCMTEFMMNLSGAYDAKQASAFAPGACSLHSMMSAHGPDVESYERAAAVELMPQRVSDENMAAMFETSRMLLLTPQALQDPSRDLQYISCWQGYRCRFGEERTEKASQRRNG</sequence>
<keyword evidence="5 12" id="KW-0479">Metal-binding</keyword>
<evidence type="ECO:0000256" key="6">
    <source>
        <dbReference type="ARBA" id="ARBA00022878"/>
    </source>
</evidence>
<keyword evidence="7" id="KW-0223">Dioxygenase</keyword>
<keyword evidence="8" id="KW-0560">Oxidoreductase</keyword>
<comment type="cofactor">
    <cofactor evidence="1 12">
        <name>Fe cation</name>
        <dbReference type="ChEBI" id="CHEBI:24875"/>
    </cofactor>
</comment>
<evidence type="ECO:0000256" key="11">
    <source>
        <dbReference type="PIRSR" id="PIRSR605708-1"/>
    </source>
</evidence>
<evidence type="ECO:0000259" key="14">
    <source>
        <dbReference type="Pfam" id="PF20510"/>
    </source>
</evidence>
<feature type="active site" description="Proton acceptor" evidence="11">
    <location>
        <position position="306"/>
    </location>
</feature>
<evidence type="ECO:0000256" key="10">
    <source>
        <dbReference type="ARBA" id="ARBA00023232"/>
    </source>
</evidence>
<dbReference type="GO" id="GO:0046872">
    <property type="term" value="F:metal ion binding"/>
    <property type="evidence" value="ECO:0007669"/>
    <property type="project" value="UniProtKB-KW"/>
</dbReference>
<feature type="binding site" evidence="12">
    <location>
        <position position="386"/>
    </location>
    <ligand>
        <name>Fe cation</name>
        <dbReference type="ChEBI" id="CHEBI:24875"/>
    </ligand>
</feature>
<feature type="binding site" evidence="12">
    <location>
        <position position="355"/>
    </location>
    <ligand>
        <name>Fe cation</name>
        <dbReference type="ChEBI" id="CHEBI:24875"/>
    </ligand>
</feature>
<keyword evidence="9 12" id="KW-0408">Iron</keyword>
<name>A0AAV9IPT1_CYACA</name>
<dbReference type="InterPro" id="IPR011051">
    <property type="entry name" value="RmlC_Cupin_sf"/>
</dbReference>
<keyword evidence="6" id="KW-0828">Tyrosine catabolism</keyword>
<comment type="caution">
    <text evidence="15">The sequence shown here is derived from an EMBL/GenBank/DDBJ whole genome shotgun (WGS) entry which is preliminary data.</text>
</comment>
<dbReference type="Gene3D" id="2.60.120.10">
    <property type="entry name" value="Jelly Rolls"/>
    <property type="match status" value="1"/>
</dbReference>
<keyword evidence="10" id="KW-0585">Phenylalanine catabolism</keyword>
<keyword evidence="16" id="KW-1185">Reference proteome</keyword>
<proteinExistence type="inferred from homology"/>
<evidence type="ECO:0000256" key="9">
    <source>
        <dbReference type="ARBA" id="ARBA00023004"/>
    </source>
</evidence>
<dbReference type="Pfam" id="PF04209">
    <property type="entry name" value="HgmA_C"/>
    <property type="match status" value="1"/>
</dbReference>
<dbReference type="EMBL" id="JANCYW010000001">
    <property type="protein sequence ID" value="KAK4534262.1"/>
    <property type="molecule type" value="Genomic_DNA"/>
</dbReference>
<reference evidence="15 16" key="1">
    <citation type="submission" date="2022-07" db="EMBL/GenBank/DDBJ databases">
        <title>Genome-wide signatures of adaptation to extreme environments.</title>
        <authorList>
            <person name="Cho C.H."/>
            <person name="Yoon H.S."/>
        </authorList>
    </citation>
    <scope>NUCLEOTIDE SEQUENCE [LARGE SCALE GENOMIC DNA]</scope>
    <source>
        <strain evidence="15 16">DBV 063 E5</strain>
    </source>
</reference>
<evidence type="ECO:0000256" key="2">
    <source>
        <dbReference type="ARBA" id="ARBA00004704"/>
    </source>
</evidence>
<feature type="binding site" evidence="12">
    <location>
        <position position="364"/>
    </location>
    <ligand>
        <name>homogentisate</name>
        <dbReference type="ChEBI" id="CHEBI:16169"/>
    </ligand>
</feature>
<dbReference type="NCBIfam" id="TIGR01015">
    <property type="entry name" value="hmgA"/>
    <property type="match status" value="1"/>
</dbReference>
<evidence type="ECO:0000256" key="1">
    <source>
        <dbReference type="ARBA" id="ARBA00001962"/>
    </source>
</evidence>
<evidence type="ECO:0000256" key="5">
    <source>
        <dbReference type="ARBA" id="ARBA00022723"/>
    </source>
</evidence>